<accession>A0A1J1GU57</accession>
<dbReference type="EMBL" id="CVMV01000055">
    <property type="protein sequence ID" value="CRG96065.1"/>
    <property type="molecule type" value="Genomic_DNA"/>
</dbReference>
<proteinExistence type="predicted"/>
<comment type="caution">
    <text evidence="1">The sequence shown here is derived from an EMBL/GenBank/DDBJ whole genome shotgun (WGS) entry which is preliminary data.</text>
</comment>
<dbReference type="VEuPathDB" id="PlasmoDB:PGAL8A_00411500"/>
<dbReference type="InterPro" id="IPR015299">
    <property type="entry name" value="Gamete_antigen_PLAspp"/>
</dbReference>
<sequence>MSKINITRECQNFTVNEELRDNMTFRIQNRFSDYCLDVALTDEYCLKLKNIFSIEQQAFEEVFLDIHKKKIINEKLHNSAVRIGKFVNDFNFLSLTYSKVLPIVPDDHNIHL</sequence>
<protein>
    <submittedName>
        <fullName evidence="1">Gamete antigen 27/25, putative</fullName>
    </submittedName>
</protein>
<dbReference type="RefSeq" id="XP_028528870.1">
    <property type="nucleotide sequence ID" value="XM_028672304.1"/>
</dbReference>
<reference evidence="1" key="1">
    <citation type="submission" date="2015-04" db="EMBL/GenBank/DDBJ databases">
        <authorList>
            <consortium name="Pathogen Informatics"/>
        </authorList>
    </citation>
    <scope>NUCLEOTIDE SEQUENCE [LARGE SCALE GENOMIC DNA]</scope>
    <source>
        <strain evidence="1">8A</strain>
    </source>
</reference>
<dbReference type="InterPro" id="IPR036469">
    <property type="entry name" value="Pfg27_sf"/>
</dbReference>
<dbReference type="GeneID" id="39732645"/>
<dbReference type="Proteomes" id="UP000220797">
    <property type="component" value="Unassembled WGS sequence"/>
</dbReference>
<dbReference type="Gene3D" id="1.10.3030.10">
    <property type="entry name" value="Gametocyte protein Pfg27"/>
    <property type="match status" value="1"/>
</dbReference>
<evidence type="ECO:0000313" key="2">
    <source>
        <dbReference type="Proteomes" id="UP000220797"/>
    </source>
</evidence>
<dbReference type="AlphaFoldDB" id="A0A1J1GU57"/>
<gene>
    <name evidence="1" type="ORF">PGAL8A_00411500</name>
</gene>
<name>A0A1J1GU57_PLAGA</name>
<keyword evidence="2" id="KW-1185">Reference proteome</keyword>
<dbReference type="SUPFAM" id="SSF89162">
    <property type="entry name" value="Gametocyte protein Pfg27"/>
    <property type="match status" value="1"/>
</dbReference>
<evidence type="ECO:0000313" key="1">
    <source>
        <dbReference type="EMBL" id="CRG96065.1"/>
    </source>
</evidence>
<organism evidence="1 2">
    <name type="scientific">Plasmodium gallinaceum</name>
    <dbReference type="NCBI Taxonomy" id="5849"/>
    <lineage>
        <taxon>Eukaryota</taxon>
        <taxon>Sar</taxon>
        <taxon>Alveolata</taxon>
        <taxon>Apicomplexa</taxon>
        <taxon>Aconoidasida</taxon>
        <taxon>Haemosporida</taxon>
        <taxon>Plasmodiidae</taxon>
        <taxon>Plasmodium</taxon>
        <taxon>Plasmodium (Haemamoeba)</taxon>
    </lineage>
</organism>
<dbReference type="Pfam" id="PF09216">
    <property type="entry name" value="Pfg27"/>
    <property type="match status" value="1"/>
</dbReference>